<keyword evidence="2" id="KW-1185">Reference proteome</keyword>
<sequence length="252" mass="29220">MKSYQNWIGLCLIGGLSCLLLFLRPVQEDISDGEHTWKWKTFAHPLGSVTVFQQDEKPRQILQNHVTSKPLDMKALKTNNQTLFHTLHASDVTIWRLPSKKKPLTLTQSSISLPTSLKGMQVASFLPGESFTLLERKKEEDEWIRISHDSEKVETFRLKDIESSFFEQLIPVGAREEVANFHVTLRDHSFNLSVLEPNQLPLWFDITFSYQNEEEYHFTAWWNWDKGTGVELKGEAYGKKKGETIARLIHTY</sequence>
<dbReference type="PROSITE" id="PS51257">
    <property type="entry name" value="PROKAR_LIPOPROTEIN"/>
    <property type="match status" value="1"/>
</dbReference>
<dbReference type="Proteomes" id="UP001601059">
    <property type="component" value="Unassembled WGS sequence"/>
</dbReference>
<accession>A0ABW6KA85</accession>
<evidence type="ECO:0000313" key="2">
    <source>
        <dbReference type="Proteomes" id="UP001601059"/>
    </source>
</evidence>
<dbReference type="RefSeq" id="WP_389360971.1">
    <property type="nucleotide sequence ID" value="NZ_JBIACK010000004.1"/>
</dbReference>
<gene>
    <name evidence="1" type="ORF">ACFYKX_11035</name>
</gene>
<protein>
    <submittedName>
        <fullName evidence="1">Uncharacterized protein</fullName>
    </submittedName>
</protein>
<proteinExistence type="predicted"/>
<organism evidence="1 2">
    <name type="scientific">Cytobacillus spartinae</name>
    <dbReference type="NCBI Taxonomy" id="3299023"/>
    <lineage>
        <taxon>Bacteria</taxon>
        <taxon>Bacillati</taxon>
        <taxon>Bacillota</taxon>
        <taxon>Bacilli</taxon>
        <taxon>Bacillales</taxon>
        <taxon>Bacillaceae</taxon>
        <taxon>Cytobacillus</taxon>
    </lineage>
</organism>
<comment type="caution">
    <text evidence="1">The sequence shown here is derived from an EMBL/GenBank/DDBJ whole genome shotgun (WGS) entry which is preliminary data.</text>
</comment>
<evidence type="ECO:0000313" key="1">
    <source>
        <dbReference type="EMBL" id="MFE8701128.1"/>
    </source>
</evidence>
<reference evidence="1 2" key="1">
    <citation type="submission" date="2024-08" db="EMBL/GenBank/DDBJ databases">
        <title>Two novel Cytobacillus novel species.</title>
        <authorList>
            <person name="Liu G."/>
        </authorList>
    </citation>
    <scope>NUCLEOTIDE SEQUENCE [LARGE SCALE GENOMIC DNA]</scope>
    <source>
        <strain evidence="1 2">FJAT-54145</strain>
    </source>
</reference>
<dbReference type="EMBL" id="JBIACK010000004">
    <property type="protein sequence ID" value="MFE8701128.1"/>
    <property type="molecule type" value="Genomic_DNA"/>
</dbReference>
<name>A0ABW6KA85_9BACI</name>